<dbReference type="Proteomes" id="UP000799539">
    <property type="component" value="Unassembled WGS sequence"/>
</dbReference>
<feature type="chain" id="PRO_5025551641" evidence="2">
    <location>
        <begin position="16"/>
        <end position="331"/>
    </location>
</feature>
<feature type="region of interest" description="Disordered" evidence="1">
    <location>
        <begin position="291"/>
        <end position="331"/>
    </location>
</feature>
<keyword evidence="2" id="KW-0732">Signal</keyword>
<feature type="signal peptide" evidence="2">
    <location>
        <begin position="1"/>
        <end position="15"/>
    </location>
</feature>
<dbReference type="AlphaFoldDB" id="A0A6A6FCX5"/>
<feature type="compositionally biased region" description="Basic and acidic residues" evidence="1">
    <location>
        <begin position="318"/>
        <end position="331"/>
    </location>
</feature>
<accession>A0A6A6FCX5</accession>
<keyword evidence="4" id="KW-1185">Reference proteome</keyword>
<reference evidence="3" key="1">
    <citation type="journal article" date="2020" name="Stud. Mycol.">
        <title>101 Dothideomycetes genomes: a test case for predicting lifestyles and emergence of pathogens.</title>
        <authorList>
            <person name="Haridas S."/>
            <person name="Albert R."/>
            <person name="Binder M."/>
            <person name="Bloem J."/>
            <person name="Labutti K."/>
            <person name="Salamov A."/>
            <person name="Andreopoulos B."/>
            <person name="Baker S."/>
            <person name="Barry K."/>
            <person name="Bills G."/>
            <person name="Bluhm B."/>
            <person name="Cannon C."/>
            <person name="Castanera R."/>
            <person name="Culley D."/>
            <person name="Daum C."/>
            <person name="Ezra D."/>
            <person name="Gonzalez J."/>
            <person name="Henrissat B."/>
            <person name="Kuo A."/>
            <person name="Liang C."/>
            <person name="Lipzen A."/>
            <person name="Lutzoni F."/>
            <person name="Magnuson J."/>
            <person name="Mondo S."/>
            <person name="Nolan M."/>
            <person name="Ohm R."/>
            <person name="Pangilinan J."/>
            <person name="Park H.-J."/>
            <person name="Ramirez L."/>
            <person name="Alfaro M."/>
            <person name="Sun H."/>
            <person name="Tritt A."/>
            <person name="Yoshinaga Y."/>
            <person name="Zwiers L.-H."/>
            <person name="Turgeon B."/>
            <person name="Goodwin S."/>
            <person name="Spatafora J."/>
            <person name="Crous P."/>
            <person name="Grigoriev I."/>
        </authorList>
    </citation>
    <scope>NUCLEOTIDE SEQUENCE</scope>
    <source>
        <strain evidence="3">SCOH1-5</strain>
    </source>
</reference>
<sequence>MKTFVLLASAALAFAAPQQLPSSTSPPGPGYSTQANDRYKPEVNEACLILGTNHKRRGPWPWSGHKSNFCFLVDQGKKCSMEKLPAPFAGDVTSIQMPKHQVCTFYTEEGCKGESVNWDKSGKALNLDDYNHGKLNDRIASLLCKKSYDHSIRDVPLSDTFSNATDSSTAAAEAPSTMPAAELGSIVAGKDAENMKPKRKTTTTAKFTSFSTKICGHANAISTIPGGGLVFRSEYMPCKEITTVDMNGVGPYVPTTLTVTIPPTPTQMSVFTVPWITVLPGTGVPSTAVKKNRDMQELGSLQEPEPVPEPEITPAPEDTSKSTLEESKSED</sequence>
<evidence type="ECO:0000313" key="4">
    <source>
        <dbReference type="Proteomes" id="UP000799539"/>
    </source>
</evidence>
<feature type="region of interest" description="Disordered" evidence="1">
    <location>
        <begin position="18"/>
        <end position="37"/>
    </location>
</feature>
<protein>
    <submittedName>
        <fullName evidence="3">Uncharacterized protein</fullName>
    </submittedName>
</protein>
<organism evidence="3 4">
    <name type="scientific">Cercospora zeae-maydis SCOH1-5</name>
    <dbReference type="NCBI Taxonomy" id="717836"/>
    <lineage>
        <taxon>Eukaryota</taxon>
        <taxon>Fungi</taxon>
        <taxon>Dikarya</taxon>
        <taxon>Ascomycota</taxon>
        <taxon>Pezizomycotina</taxon>
        <taxon>Dothideomycetes</taxon>
        <taxon>Dothideomycetidae</taxon>
        <taxon>Mycosphaerellales</taxon>
        <taxon>Mycosphaerellaceae</taxon>
        <taxon>Cercospora</taxon>
    </lineage>
</organism>
<evidence type="ECO:0000256" key="2">
    <source>
        <dbReference type="SAM" id="SignalP"/>
    </source>
</evidence>
<proteinExistence type="predicted"/>
<gene>
    <name evidence="3" type="ORF">CERZMDRAFT_85472</name>
</gene>
<evidence type="ECO:0000313" key="3">
    <source>
        <dbReference type="EMBL" id="KAF2211290.1"/>
    </source>
</evidence>
<evidence type="ECO:0000256" key="1">
    <source>
        <dbReference type="SAM" id="MobiDB-lite"/>
    </source>
</evidence>
<name>A0A6A6FCX5_9PEZI</name>
<dbReference type="EMBL" id="ML992677">
    <property type="protein sequence ID" value="KAF2211290.1"/>
    <property type="molecule type" value="Genomic_DNA"/>
</dbReference>